<proteinExistence type="predicted"/>
<keyword evidence="10" id="KW-1185">Reference proteome</keyword>
<evidence type="ECO:0000313" key="10">
    <source>
        <dbReference type="Proteomes" id="UP000261560"/>
    </source>
</evidence>
<evidence type="ECO:0000256" key="7">
    <source>
        <dbReference type="SAM" id="SignalP"/>
    </source>
</evidence>
<evidence type="ECO:0000259" key="8">
    <source>
        <dbReference type="PROSITE" id="PS50835"/>
    </source>
</evidence>
<dbReference type="Proteomes" id="UP000261560">
    <property type="component" value="Unplaced"/>
</dbReference>
<dbReference type="InterPro" id="IPR051275">
    <property type="entry name" value="Cell_adhesion_signaling"/>
</dbReference>
<protein>
    <submittedName>
        <fullName evidence="9">Transmembrane and immunoglobulin domain containing 1</fullName>
    </submittedName>
</protein>
<name>A0A3B3CET3_ORYME</name>
<dbReference type="GeneTree" id="ENSGT00510000048311"/>
<evidence type="ECO:0000256" key="4">
    <source>
        <dbReference type="ARBA" id="ARBA00023180"/>
    </source>
</evidence>
<dbReference type="InterPro" id="IPR036179">
    <property type="entry name" value="Ig-like_dom_sf"/>
</dbReference>
<dbReference type="Ensembl" id="ENSOMET00000034370.1">
    <property type="protein sequence ID" value="ENSOMEP00000016331.1"/>
    <property type="gene ID" value="ENSOMEG00000000461.1"/>
</dbReference>
<keyword evidence="2 6" id="KW-0472">Membrane</keyword>
<feature type="chain" id="PRO_5017480946" evidence="7">
    <location>
        <begin position="23"/>
        <end position="260"/>
    </location>
</feature>
<dbReference type="PaxDb" id="30732-ENSOMEP00000016331"/>
<dbReference type="PROSITE" id="PS50835">
    <property type="entry name" value="IG_LIKE"/>
    <property type="match status" value="2"/>
</dbReference>
<keyword evidence="6" id="KW-0812">Transmembrane</keyword>
<feature type="domain" description="Ig-like" evidence="8">
    <location>
        <begin position="29"/>
        <end position="112"/>
    </location>
</feature>
<evidence type="ECO:0000256" key="1">
    <source>
        <dbReference type="ARBA" id="ARBA00004479"/>
    </source>
</evidence>
<dbReference type="STRING" id="30732.ENSOMEP00000016331"/>
<evidence type="ECO:0000256" key="2">
    <source>
        <dbReference type="ARBA" id="ARBA00023136"/>
    </source>
</evidence>
<evidence type="ECO:0000256" key="3">
    <source>
        <dbReference type="ARBA" id="ARBA00023157"/>
    </source>
</evidence>
<dbReference type="InterPro" id="IPR003599">
    <property type="entry name" value="Ig_sub"/>
</dbReference>
<dbReference type="Pfam" id="PF13927">
    <property type="entry name" value="Ig_3"/>
    <property type="match status" value="1"/>
</dbReference>
<feature type="signal peptide" evidence="7">
    <location>
        <begin position="1"/>
        <end position="22"/>
    </location>
</feature>
<evidence type="ECO:0000313" key="9">
    <source>
        <dbReference type="Ensembl" id="ENSOMEP00000016331.1"/>
    </source>
</evidence>
<feature type="transmembrane region" description="Helical" evidence="6">
    <location>
        <begin position="220"/>
        <end position="239"/>
    </location>
</feature>
<keyword evidence="4" id="KW-0325">Glycoprotein</keyword>
<keyword evidence="3" id="KW-1015">Disulfide bond</keyword>
<dbReference type="InterPro" id="IPR007110">
    <property type="entry name" value="Ig-like_dom"/>
</dbReference>
<dbReference type="SMART" id="SM00409">
    <property type="entry name" value="IG"/>
    <property type="match status" value="2"/>
</dbReference>
<evidence type="ECO:0000256" key="5">
    <source>
        <dbReference type="ARBA" id="ARBA00023319"/>
    </source>
</evidence>
<reference evidence="9" key="1">
    <citation type="submission" date="2025-08" db="UniProtKB">
        <authorList>
            <consortium name="Ensembl"/>
        </authorList>
    </citation>
    <scope>IDENTIFICATION</scope>
</reference>
<dbReference type="AlphaFoldDB" id="A0A3B3CET3"/>
<sequence>MKYFFRVPLHLLLLLASQTCDGVMIKSTPPVNAEGFIRASPDDTVSLICEIPDINLKEEELKWQRNGAAVSLNDQNKKTGSALCITPVIPEDHAATFTCSLAKNSTDSASVTLEVLYPPQLSGSENITIEEQEDLVLVCDMKANPLITYVTWTLNESTVDLIAGGFTVTNDGRTSRLQVNNVEQSLHDGVYQCNASSSAFPNKTKTFYVNVTDRTIKFPLVPLIAGVVVVFVTSILAVVSRWRKIVKVTHKADSHAKINK</sequence>
<dbReference type="PANTHER" id="PTHR11640">
    <property type="entry name" value="NEPHRIN"/>
    <property type="match status" value="1"/>
</dbReference>
<keyword evidence="5" id="KW-0393">Immunoglobulin domain</keyword>
<reference evidence="9" key="2">
    <citation type="submission" date="2025-09" db="UniProtKB">
        <authorList>
            <consortium name="Ensembl"/>
        </authorList>
    </citation>
    <scope>IDENTIFICATION</scope>
</reference>
<keyword evidence="6" id="KW-1133">Transmembrane helix</keyword>
<dbReference type="Gene3D" id="2.60.40.10">
    <property type="entry name" value="Immunoglobulins"/>
    <property type="match status" value="2"/>
</dbReference>
<evidence type="ECO:0000256" key="6">
    <source>
        <dbReference type="SAM" id="Phobius"/>
    </source>
</evidence>
<keyword evidence="7" id="KW-0732">Signal</keyword>
<organism evidence="9 10">
    <name type="scientific">Oryzias melastigma</name>
    <name type="common">Marine medaka</name>
    <dbReference type="NCBI Taxonomy" id="30732"/>
    <lineage>
        <taxon>Eukaryota</taxon>
        <taxon>Metazoa</taxon>
        <taxon>Chordata</taxon>
        <taxon>Craniata</taxon>
        <taxon>Vertebrata</taxon>
        <taxon>Euteleostomi</taxon>
        <taxon>Actinopterygii</taxon>
        <taxon>Neopterygii</taxon>
        <taxon>Teleostei</taxon>
        <taxon>Neoteleostei</taxon>
        <taxon>Acanthomorphata</taxon>
        <taxon>Ovalentaria</taxon>
        <taxon>Atherinomorphae</taxon>
        <taxon>Beloniformes</taxon>
        <taxon>Adrianichthyidae</taxon>
        <taxon>Oryziinae</taxon>
        <taxon>Oryzias</taxon>
    </lineage>
</organism>
<dbReference type="SUPFAM" id="SSF48726">
    <property type="entry name" value="Immunoglobulin"/>
    <property type="match status" value="2"/>
</dbReference>
<dbReference type="GO" id="GO:0016020">
    <property type="term" value="C:membrane"/>
    <property type="evidence" value="ECO:0007669"/>
    <property type="project" value="UniProtKB-SubCell"/>
</dbReference>
<accession>A0A3B3CET3</accession>
<feature type="domain" description="Ig-like" evidence="8">
    <location>
        <begin position="119"/>
        <end position="212"/>
    </location>
</feature>
<comment type="subcellular location">
    <subcellularLocation>
        <location evidence="1">Membrane</location>
        <topology evidence="1">Single-pass type I membrane protein</topology>
    </subcellularLocation>
</comment>
<dbReference type="InterPro" id="IPR013783">
    <property type="entry name" value="Ig-like_fold"/>
</dbReference>